<keyword evidence="3" id="KW-1185">Reference proteome</keyword>
<dbReference type="OrthoDB" id="709028at2"/>
<keyword evidence="1" id="KW-0472">Membrane</keyword>
<protein>
    <submittedName>
        <fullName evidence="2">Uncharacterized protein</fullName>
    </submittedName>
</protein>
<dbReference type="EMBL" id="SJPE01000007">
    <property type="protein sequence ID" value="TBX69138.1"/>
    <property type="molecule type" value="Genomic_DNA"/>
</dbReference>
<dbReference type="RefSeq" id="WP_131475913.1">
    <property type="nucleotide sequence ID" value="NZ_SJPE01000007.1"/>
</dbReference>
<accession>A0A4Q9Z5A8</accession>
<evidence type="ECO:0000313" key="2">
    <source>
        <dbReference type="EMBL" id="TBX69138.1"/>
    </source>
</evidence>
<feature type="transmembrane region" description="Helical" evidence="1">
    <location>
        <begin position="167"/>
        <end position="193"/>
    </location>
</feature>
<keyword evidence="1" id="KW-0812">Transmembrane</keyword>
<sequence length="216" mass="25713">MEELDLLKKAWKKDNYSFNQVTENEIYSMIHKRSSSIVKWILIISILEFVFWNIISILYLGDGYIRKKYGNEIFEYIKEINTIYNIINYTVVAVFIYLFYKNYKRISTTTSTKQLMSDILKTRKTVIYYVWFNILFFVVGTLVILYVQLNYDSKFASLMQKIHDDTGYMTLCKSIGIILGFMLLIVIAIWLFYKLIYGILLGKLSKNYKELQKIDL</sequence>
<dbReference type="Proteomes" id="UP000293300">
    <property type="component" value="Unassembled WGS sequence"/>
</dbReference>
<feature type="transmembrane region" description="Helical" evidence="1">
    <location>
        <begin position="126"/>
        <end position="147"/>
    </location>
</feature>
<proteinExistence type="predicted"/>
<evidence type="ECO:0000313" key="3">
    <source>
        <dbReference type="Proteomes" id="UP000293300"/>
    </source>
</evidence>
<feature type="transmembrane region" description="Helical" evidence="1">
    <location>
        <begin position="37"/>
        <end position="60"/>
    </location>
</feature>
<name>A0A4Q9Z5A8_9FLAO</name>
<comment type="caution">
    <text evidence="2">The sequence shown here is derived from an EMBL/GenBank/DDBJ whole genome shotgun (WGS) entry which is preliminary data.</text>
</comment>
<evidence type="ECO:0000256" key="1">
    <source>
        <dbReference type="SAM" id="Phobius"/>
    </source>
</evidence>
<feature type="transmembrane region" description="Helical" evidence="1">
    <location>
        <begin position="80"/>
        <end position="100"/>
    </location>
</feature>
<dbReference type="AlphaFoldDB" id="A0A4Q9Z5A8"/>
<keyword evidence="1" id="KW-1133">Transmembrane helix</keyword>
<reference evidence="2 3" key="1">
    <citation type="submission" date="2019-02" db="EMBL/GenBank/DDBJ databases">
        <title>Flavobacterium sp. RD-2-33 isolated from forest soil.</title>
        <authorList>
            <person name="Chaudhary D.K."/>
        </authorList>
    </citation>
    <scope>NUCLEOTIDE SEQUENCE [LARGE SCALE GENOMIC DNA]</scope>
    <source>
        <strain evidence="2 3">RD-2-33</strain>
    </source>
</reference>
<gene>
    <name evidence="2" type="ORF">EZL74_07095</name>
</gene>
<organism evidence="2 3">
    <name type="scientific">Flavobacterium silvisoli</name>
    <dbReference type="NCBI Taxonomy" id="2529433"/>
    <lineage>
        <taxon>Bacteria</taxon>
        <taxon>Pseudomonadati</taxon>
        <taxon>Bacteroidota</taxon>
        <taxon>Flavobacteriia</taxon>
        <taxon>Flavobacteriales</taxon>
        <taxon>Flavobacteriaceae</taxon>
        <taxon>Flavobacterium</taxon>
    </lineage>
</organism>